<dbReference type="Pfam" id="PF20143">
    <property type="entry name" value="NAD_kinase_C"/>
    <property type="match status" value="1"/>
</dbReference>
<evidence type="ECO:0000256" key="7">
    <source>
        <dbReference type="ARBA" id="ARBA00023027"/>
    </source>
</evidence>
<name>A0A3M3FW09_PSESG</name>
<dbReference type="GO" id="GO:0005524">
    <property type="term" value="F:ATP binding"/>
    <property type="evidence" value="ECO:0007669"/>
    <property type="project" value="UniProtKB-KW"/>
</dbReference>
<comment type="catalytic activity">
    <reaction evidence="8 9">
        <text>NAD(+) + ATP = ADP + NADP(+) + H(+)</text>
        <dbReference type="Rhea" id="RHEA:18629"/>
        <dbReference type="ChEBI" id="CHEBI:15378"/>
        <dbReference type="ChEBI" id="CHEBI:30616"/>
        <dbReference type="ChEBI" id="CHEBI:57540"/>
        <dbReference type="ChEBI" id="CHEBI:58349"/>
        <dbReference type="ChEBI" id="CHEBI:456216"/>
        <dbReference type="EC" id="2.7.1.23"/>
    </reaction>
</comment>
<dbReference type="Pfam" id="PF01513">
    <property type="entry name" value="NAD_kinase"/>
    <property type="match status" value="1"/>
</dbReference>
<dbReference type="HAMAP" id="MF_00361">
    <property type="entry name" value="NAD_kinase"/>
    <property type="match status" value="1"/>
</dbReference>
<sequence length="319" mass="34943">MLLPGRFAHNRCFKSSRNRSRSLMEQFRNIGIIGRLGSVQVLDTVRRLKRFLLDRHLHVILEETIAEVLPGHGLQTSSRKMLGEVCDMVIVVGGDGSLLGAARALARHNVPVLGINRGSLGFLTDIRPDELEVKCAEVLDGHYLVENRFLLQAEVRRHGEAIGQGDALNDVVLHPGKSTRMIEFEIYIDGQFVCSQKADGLIVATPTGSTAYALSAGGPIMHPKLDAIVIVPMYPHTLSGRPIVVDGNSELKIVVSKDMTIYPQVSCDGQNHFTCAPGDTITVSKKPQKLRLIHPLDHNYYEVCRTKLGWGSKLGGGGD</sequence>
<evidence type="ECO:0000256" key="4">
    <source>
        <dbReference type="ARBA" id="ARBA00022777"/>
    </source>
</evidence>
<keyword evidence="6 9" id="KW-0521">NADP</keyword>
<feature type="binding site" evidence="9">
    <location>
        <position position="270"/>
    </location>
    <ligand>
        <name>NAD(+)</name>
        <dbReference type="ChEBI" id="CHEBI:57540"/>
    </ligand>
</feature>
<dbReference type="PANTHER" id="PTHR20275:SF0">
    <property type="entry name" value="NAD KINASE"/>
    <property type="match status" value="1"/>
</dbReference>
<organism evidence="10 11">
    <name type="scientific">Pseudomonas savastanoi pv. glycinea</name>
    <name type="common">Pseudomonas syringae pv. glycinea</name>
    <dbReference type="NCBI Taxonomy" id="318"/>
    <lineage>
        <taxon>Bacteria</taxon>
        <taxon>Pseudomonadati</taxon>
        <taxon>Pseudomonadota</taxon>
        <taxon>Gammaproteobacteria</taxon>
        <taxon>Pseudomonadales</taxon>
        <taxon>Pseudomonadaceae</taxon>
        <taxon>Pseudomonas</taxon>
    </lineage>
</organism>
<dbReference type="EC" id="2.7.1.23" evidence="9"/>
<keyword evidence="4 9" id="KW-0418">Kinase</keyword>
<protein>
    <recommendedName>
        <fullName evidence="9">NAD kinase</fullName>
        <ecNumber evidence="9">2.7.1.23</ecNumber>
    </recommendedName>
    <alternativeName>
        <fullName evidence="9">ATP-dependent NAD kinase</fullName>
    </alternativeName>
</protein>
<dbReference type="NCBIfam" id="NF002306">
    <property type="entry name" value="PRK01231.1"/>
    <property type="match status" value="1"/>
</dbReference>
<evidence type="ECO:0000256" key="3">
    <source>
        <dbReference type="ARBA" id="ARBA00022741"/>
    </source>
</evidence>
<feature type="binding site" evidence="9">
    <location>
        <position position="180"/>
    </location>
    <ligand>
        <name>NAD(+)</name>
        <dbReference type="ChEBI" id="CHEBI:57540"/>
    </ligand>
</feature>
<keyword evidence="5 9" id="KW-0067">ATP-binding</keyword>
<feature type="binding site" evidence="9">
    <location>
        <begin position="95"/>
        <end position="96"/>
    </location>
    <ligand>
        <name>NAD(+)</name>
        <dbReference type="ChEBI" id="CHEBI:57540"/>
    </ligand>
</feature>
<evidence type="ECO:0000256" key="2">
    <source>
        <dbReference type="ARBA" id="ARBA00022679"/>
    </source>
</evidence>
<keyword evidence="2 9" id="KW-0808">Transferase</keyword>
<dbReference type="InterPro" id="IPR016064">
    <property type="entry name" value="NAD/diacylglycerol_kinase_sf"/>
</dbReference>
<dbReference type="GO" id="GO:0046872">
    <property type="term" value="F:metal ion binding"/>
    <property type="evidence" value="ECO:0007669"/>
    <property type="project" value="UniProtKB-UniRule"/>
</dbReference>
<evidence type="ECO:0000256" key="9">
    <source>
        <dbReference type="HAMAP-Rule" id="MF_00361"/>
    </source>
</evidence>
<dbReference type="GO" id="GO:0006741">
    <property type="term" value="P:NADP+ biosynthetic process"/>
    <property type="evidence" value="ECO:0007669"/>
    <property type="project" value="UniProtKB-UniRule"/>
</dbReference>
<dbReference type="AlphaFoldDB" id="A0A3M3FW09"/>
<evidence type="ECO:0000256" key="1">
    <source>
        <dbReference type="ARBA" id="ARBA00022490"/>
    </source>
</evidence>
<feature type="active site" description="Proton acceptor" evidence="9">
    <location>
        <position position="95"/>
    </location>
</feature>
<evidence type="ECO:0000313" key="10">
    <source>
        <dbReference type="EMBL" id="RMM65856.1"/>
    </source>
</evidence>
<evidence type="ECO:0000313" key="11">
    <source>
        <dbReference type="Proteomes" id="UP000279057"/>
    </source>
</evidence>
<dbReference type="GO" id="GO:0005737">
    <property type="term" value="C:cytoplasm"/>
    <property type="evidence" value="ECO:0007669"/>
    <property type="project" value="UniProtKB-SubCell"/>
</dbReference>
<dbReference type="GO" id="GO:0003951">
    <property type="term" value="F:NAD+ kinase activity"/>
    <property type="evidence" value="ECO:0007669"/>
    <property type="project" value="UniProtKB-UniRule"/>
</dbReference>
<dbReference type="InterPro" id="IPR017437">
    <property type="entry name" value="ATP-NAD_kinase_PpnK-typ_C"/>
</dbReference>
<dbReference type="GO" id="GO:0051287">
    <property type="term" value="F:NAD binding"/>
    <property type="evidence" value="ECO:0007669"/>
    <property type="project" value="UniProtKB-ARBA"/>
</dbReference>
<accession>A0A3M3FW09</accession>
<evidence type="ECO:0000256" key="8">
    <source>
        <dbReference type="ARBA" id="ARBA00047925"/>
    </source>
</evidence>
<keyword evidence="1 9" id="KW-0963">Cytoplasm</keyword>
<evidence type="ECO:0000256" key="5">
    <source>
        <dbReference type="ARBA" id="ARBA00022840"/>
    </source>
</evidence>
<feature type="binding site" evidence="9">
    <location>
        <position position="197"/>
    </location>
    <ligand>
        <name>NAD(+)</name>
        <dbReference type="ChEBI" id="CHEBI:57540"/>
    </ligand>
</feature>
<gene>
    <name evidence="9" type="primary">nadK</name>
    <name evidence="10" type="ORF">ALQ74_04778</name>
</gene>
<dbReference type="InterPro" id="IPR017438">
    <property type="entry name" value="ATP-NAD_kinase_N"/>
</dbReference>
<dbReference type="PANTHER" id="PTHR20275">
    <property type="entry name" value="NAD KINASE"/>
    <property type="match status" value="1"/>
</dbReference>
<evidence type="ECO:0000256" key="6">
    <source>
        <dbReference type="ARBA" id="ARBA00022857"/>
    </source>
</evidence>
<comment type="function">
    <text evidence="9">Involved in the regulation of the intracellular balance of NAD and NADP, and is a key enzyme in the biosynthesis of NADP. Catalyzes specifically the phosphorylation on 2'-hydroxyl of the adenosine moiety of NAD to yield NADP.</text>
</comment>
<dbReference type="SUPFAM" id="SSF111331">
    <property type="entry name" value="NAD kinase/diacylglycerol kinase-like"/>
    <property type="match status" value="1"/>
</dbReference>
<dbReference type="EMBL" id="RBOM01000106">
    <property type="protein sequence ID" value="RMM65856.1"/>
    <property type="molecule type" value="Genomic_DNA"/>
</dbReference>
<comment type="caution">
    <text evidence="9">Lacks conserved residue(s) required for the propagation of feature annotation.</text>
</comment>
<dbReference type="Proteomes" id="UP000279057">
    <property type="component" value="Unassembled WGS sequence"/>
</dbReference>
<feature type="binding site" evidence="9">
    <location>
        <begin position="169"/>
        <end position="170"/>
    </location>
    <ligand>
        <name>NAD(+)</name>
        <dbReference type="ChEBI" id="CHEBI:57540"/>
    </ligand>
</feature>
<dbReference type="Gene3D" id="3.40.50.10330">
    <property type="entry name" value="Probable inorganic polyphosphate/atp-NAD kinase, domain 1"/>
    <property type="match status" value="1"/>
</dbReference>
<comment type="subcellular location">
    <subcellularLocation>
        <location evidence="9">Cytoplasm</location>
    </subcellularLocation>
</comment>
<reference evidence="10 11" key="1">
    <citation type="submission" date="2018-08" db="EMBL/GenBank/DDBJ databases">
        <title>Recombination of ecologically and evolutionarily significant loci maintains genetic cohesion in the Pseudomonas syringae species complex.</title>
        <authorList>
            <person name="Dillon M."/>
            <person name="Thakur S."/>
            <person name="Almeida R.N.D."/>
            <person name="Weir B.S."/>
            <person name="Guttman D.S."/>
        </authorList>
    </citation>
    <scope>NUCLEOTIDE SEQUENCE [LARGE SCALE GENOMIC DNA]</scope>
    <source>
        <strain evidence="10 11">ICMP 4332</strain>
    </source>
</reference>
<feature type="binding site" evidence="9">
    <location>
        <begin position="210"/>
        <end position="215"/>
    </location>
    <ligand>
        <name>NAD(+)</name>
        <dbReference type="ChEBI" id="CHEBI:57540"/>
    </ligand>
</feature>
<dbReference type="InterPro" id="IPR002504">
    <property type="entry name" value="NADK"/>
</dbReference>
<dbReference type="GO" id="GO:0019674">
    <property type="term" value="P:NAD+ metabolic process"/>
    <property type="evidence" value="ECO:0007669"/>
    <property type="project" value="InterPro"/>
</dbReference>
<keyword evidence="3 9" id="KW-0547">Nucleotide-binding</keyword>
<dbReference type="FunFam" id="2.60.200.30:FF:000001">
    <property type="entry name" value="NAD kinase"/>
    <property type="match status" value="1"/>
</dbReference>
<proteinExistence type="inferred from homology"/>
<comment type="similarity">
    <text evidence="9">Belongs to the NAD kinase family.</text>
</comment>
<comment type="caution">
    <text evidence="10">The sequence shown here is derived from an EMBL/GenBank/DDBJ whole genome shotgun (WGS) entry which is preliminary data.</text>
</comment>
<comment type="cofactor">
    <cofactor evidence="9">
        <name>a divalent metal cation</name>
        <dbReference type="ChEBI" id="CHEBI:60240"/>
    </cofactor>
</comment>
<keyword evidence="7 9" id="KW-0520">NAD</keyword>
<feature type="binding site" evidence="9">
    <location>
        <position position="199"/>
    </location>
    <ligand>
        <name>NAD(+)</name>
        <dbReference type="ChEBI" id="CHEBI:57540"/>
    </ligand>
</feature>
<dbReference type="Gene3D" id="2.60.200.30">
    <property type="entry name" value="Probable inorganic polyphosphate/atp-NAD kinase, domain 2"/>
    <property type="match status" value="1"/>
</dbReference>